<evidence type="ECO:0000256" key="1">
    <source>
        <dbReference type="SAM" id="MobiDB-lite"/>
    </source>
</evidence>
<evidence type="ECO:0000313" key="3">
    <source>
        <dbReference type="Proteomes" id="UP001055439"/>
    </source>
</evidence>
<proteinExistence type="predicted"/>
<keyword evidence="3" id="KW-1185">Reference proteome</keyword>
<feature type="region of interest" description="Disordered" evidence="1">
    <location>
        <begin position="293"/>
        <end position="313"/>
    </location>
</feature>
<dbReference type="AlphaFoldDB" id="A0A9E7KM66"/>
<gene>
    <name evidence="2" type="ORF">MUK42_15074</name>
</gene>
<name>A0A9E7KM66_9LILI</name>
<reference evidence="2" key="1">
    <citation type="submission" date="2022-05" db="EMBL/GenBank/DDBJ databases">
        <title>The Musa troglodytarum L. genome provides insights into the mechanism of non-climacteric behaviour and enrichment of carotenoids.</title>
        <authorList>
            <person name="Wang J."/>
        </authorList>
    </citation>
    <scope>NUCLEOTIDE SEQUENCE</scope>
    <source>
        <tissue evidence="2">Leaf</tissue>
    </source>
</reference>
<accession>A0A9E7KM66</accession>
<evidence type="ECO:0000313" key="2">
    <source>
        <dbReference type="EMBL" id="URE26318.1"/>
    </source>
</evidence>
<dbReference type="EMBL" id="CP097510">
    <property type="protein sequence ID" value="URE26318.1"/>
    <property type="molecule type" value="Genomic_DNA"/>
</dbReference>
<organism evidence="2 3">
    <name type="scientific">Musa troglodytarum</name>
    <name type="common">fe'i banana</name>
    <dbReference type="NCBI Taxonomy" id="320322"/>
    <lineage>
        <taxon>Eukaryota</taxon>
        <taxon>Viridiplantae</taxon>
        <taxon>Streptophyta</taxon>
        <taxon>Embryophyta</taxon>
        <taxon>Tracheophyta</taxon>
        <taxon>Spermatophyta</taxon>
        <taxon>Magnoliopsida</taxon>
        <taxon>Liliopsida</taxon>
        <taxon>Zingiberales</taxon>
        <taxon>Musaceae</taxon>
        <taxon>Musa</taxon>
    </lineage>
</organism>
<protein>
    <submittedName>
        <fullName evidence="2">Uncharacterized protein</fullName>
    </submittedName>
</protein>
<dbReference type="Proteomes" id="UP001055439">
    <property type="component" value="Chromosome 8"/>
</dbReference>
<sequence>MATVTVLVNKEGIFWEWHTRKQQHYDWNWSEGQGMYPSPCNLCCDDSEHRGSVLGRTNEMRGIRSHGYIIPFEWMGPKQIIEGEGRLHLLVIPSALRLDGDVNISQLSRGNCSNVGSHDTHEERRCMLYLENYPSQDNRKEAVRMLRSIQWQSNRFSNEPLPAEPTFARTWIVLSTPLIPLLQSLGQLSAYKVAHSEQALKSGAGPSAGCLPAAAEGRTTGLEGEHRVEPALKRSAAAGCISCTGVYLQKLHIFGFLPSIMVPKVSCSEEESDLVQMDSLILAKLVAELQNESHSGSSGLGGLQDGLQSSGTT</sequence>